<dbReference type="InParanoid" id="A9AUZ9"/>
<reference evidence="2 3" key="1">
    <citation type="journal article" date="2011" name="Stand. Genomic Sci.">
        <title>Complete genome sequence of the filamentous gliding predatory bacterium Herpetosiphon aurantiacus type strain (114-95(T)).</title>
        <authorList>
            <person name="Kiss H."/>
            <person name="Nett M."/>
            <person name="Domin N."/>
            <person name="Martin K."/>
            <person name="Maresca J.A."/>
            <person name="Copeland A."/>
            <person name="Lapidus A."/>
            <person name="Lucas S."/>
            <person name="Berry K.W."/>
            <person name="Glavina Del Rio T."/>
            <person name="Dalin E."/>
            <person name="Tice H."/>
            <person name="Pitluck S."/>
            <person name="Richardson P."/>
            <person name="Bruce D."/>
            <person name="Goodwin L."/>
            <person name="Han C."/>
            <person name="Detter J.C."/>
            <person name="Schmutz J."/>
            <person name="Brettin T."/>
            <person name="Land M."/>
            <person name="Hauser L."/>
            <person name="Kyrpides N.C."/>
            <person name="Ivanova N."/>
            <person name="Goker M."/>
            <person name="Woyke T."/>
            <person name="Klenk H.P."/>
            <person name="Bryant D.A."/>
        </authorList>
    </citation>
    <scope>NUCLEOTIDE SEQUENCE [LARGE SCALE GENOMIC DNA]</scope>
    <source>
        <strain evidence="3">ATCC 23779 / DSM 785 / 114-95</strain>
    </source>
</reference>
<dbReference type="SUPFAM" id="SSF47413">
    <property type="entry name" value="lambda repressor-like DNA-binding domains"/>
    <property type="match status" value="1"/>
</dbReference>
<dbReference type="BioCyc" id="HAUR316274:GHYA-3997-MONOMER"/>
<dbReference type="SMART" id="SM00530">
    <property type="entry name" value="HTH_XRE"/>
    <property type="match status" value="1"/>
</dbReference>
<dbReference type="AlphaFoldDB" id="A9AUZ9"/>
<evidence type="ECO:0000259" key="1">
    <source>
        <dbReference type="PROSITE" id="PS50943"/>
    </source>
</evidence>
<protein>
    <submittedName>
        <fullName evidence="2">Transcriptional regulator, XRE family</fullName>
    </submittedName>
</protein>
<dbReference type="STRING" id="316274.Haur_3955"/>
<dbReference type="InterPro" id="IPR010982">
    <property type="entry name" value="Lambda_DNA-bd_dom_sf"/>
</dbReference>
<dbReference type="KEGG" id="hau:Haur_3955"/>
<name>A9AUZ9_HERA2</name>
<feature type="domain" description="HTH cro/C1-type" evidence="1">
    <location>
        <begin position="19"/>
        <end position="73"/>
    </location>
</feature>
<proteinExistence type="predicted"/>
<dbReference type="PROSITE" id="PS50943">
    <property type="entry name" value="HTH_CROC1"/>
    <property type="match status" value="1"/>
</dbReference>
<dbReference type="Pfam" id="PF01381">
    <property type="entry name" value="HTH_3"/>
    <property type="match status" value="1"/>
</dbReference>
<dbReference type="CDD" id="cd00093">
    <property type="entry name" value="HTH_XRE"/>
    <property type="match status" value="1"/>
</dbReference>
<accession>A9AUZ9</accession>
<dbReference type="Proteomes" id="UP000000787">
    <property type="component" value="Chromosome"/>
</dbReference>
<dbReference type="HOGENOM" id="CLU_066192_30_1_0"/>
<sequence>MSVLKLDYQDAYQLLARRLKEARELAGLTQIQVAAIIHKSQSYVTKCETGEKRVDVIELLIFSKIYHRDPSFFTDDISPLVQPF</sequence>
<keyword evidence="3" id="KW-1185">Reference proteome</keyword>
<organism evidence="2 3">
    <name type="scientific">Herpetosiphon aurantiacus (strain ATCC 23779 / DSM 785 / 114-95)</name>
    <dbReference type="NCBI Taxonomy" id="316274"/>
    <lineage>
        <taxon>Bacteria</taxon>
        <taxon>Bacillati</taxon>
        <taxon>Chloroflexota</taxon>
        <taxon>Chloroflexia</taxon>
        <taxon>Herpetosiphonales</taxon>
        <taxon>Herpetosiphonaceae</taxon>
        <taxon>Herpetosiphon</taxon>
    </lineage>
</organism>
<dbReference type="eggNOG" id="COG1396">
    <property type="taxonomic scope" value="Bacteria"/>
</dbReference>
<dbReference type="GO" id="GO:0003677">
    <property type="term" value="F:DNA binding"/>
    <property type="evidence" value="ECO:0007669"/>
    <property type="project" value="InterPro"/>
</dbReference>
<evidence type="ECO:0000313" key="3">
    <source>
        <dbReference type="Proteomes" id="UP000000787"/>
    </source>
</evidence>
<evidence type="ECO:0000313" key="2">
    <source>
        <dbReference type="EMBL" id="ABX06587.1"/>
    </source>
</evidence>
<dbReference type="InterPro" id="IPR001387">
    <property type="entry name" value="Cro/C1-type_HTH"/>
</dbReference>
<dbReference type="Gene3D" id="1.10.260.40">
    <property type="entry name" value="lambda repressor-like DNA-binding domains"/>
    <property type="match status" value="1"/>
</dbReference>
<gene>
    <name evidence="2" type="ordered locus">Haur_3955</name>
</gene>
<dbReference type="EMBL" id="CP000875">
    <property type="protein sequence ID" value="ABX06587.1"/>
    <property type="molecule type" value="Genomic_DNA"/>
</dbReference>